<organism evidence="2 3">
    <name type="scientific">Streptomyces phage SparkleGoddess</name>
    <dbReference type="NCBI Taxonomy" id="2283305"/>
    <lineage>
        <taxon>Viruses</taxon>
        <taxon>Duplodnaviria</taxon>
        <taxon>Heunggongvirae</taxon>
        <taxon>Uroviricota</taxon>
        <taxon>Caudoviricetes</taxon>
        <taxon>Stanwilliamsviridae</taxon>
        <taxon>Loccivirinae</taxon>
        <taxon>Gilsonvirus</taxon>
        <taxon>Gilsonvirus comrade</taxon>
    </lineage>
</organism>
<name>A0A345MEC5_9CAUD</name>
<reference evidence="2 3" key="1">
    <citation type="submission" date="2018-07" db="EMBL/GenBank/DDBJ databases">
        <authorList>
            <person name="Dixon J."/>
            <person name="Knudsen H.R."/>
            <person name="Rock W."/>
            <person name="Scott A.N."/>
            <person name="Walsdorf S.L."/>
            <person name="Layton S.R."/>
            <person name="Nayek S."/>
            <person name="Kim T."/>
            <person name="Hughes L.E."/>
            <person name="Garlena R.A."/>
            <person name="Russell D.A."/>
            <person name="Pope W.H."/>
            <person name="Jacobs-Sera D."/>
            <person name="Hatfull G.F."/>
        </authorList>
    </citation>
    <scope>NUCLEOTIDE SEQUENCE [LARGE SCALE GENOMIC DNA]</scope>
</reference>
<dbReference type="EMBL" id="MH590589">
    <property type="protein sequence ID" value="AXH68906.1"/>
    <property type="molecule type" value="Genomic_DNA"/>
</dbReference>
<evidence type="ECO:0000256" key="1">
    <source>
        <dbReference type="SAM" id="Phobius"/>
    </source>
</evidence>
<keyword evidence="1" id="KW-0472">Membrane</keyword>
<proteinExistence type="predicted"/>
<dbReference type="Proteomes" id="UP000259914">
    <property type="component" value="Segment"/>
</dbReference>
<keyword evidence="1" id="KW-1133">Transmembrane helix</keyword>
<protein>
    <submittedName>
        <fullName evidence="2">Uncharacterized protein</fullName>
    </submittedName>
</protein>
<sequence>MAKRYKDPVEDTFNEIFGGCAIFFALIFFLPFVGIGIGIGYWIWG</sequence>
<evidence type="ECO:0000313" key="3">
    <source>
        <dbReference type="Proteomes" id="UP000259914"/>
    </source>
</evidence>
<feature type="transmembrane region" description="Helical" evidence="1">
    <location>
        <begin position="21"/>
        <end position="44"/>
    </location>
</feature>
<gene>
    <name evidence="2" type="primary">227</name>
    <name evidence="2" type="ORF">SEA_SPARKLEGODDESS_227</name>
</gene>
<keyword evidence="1" id="KW-0812">Transmembrane</keyword>
<evidence type="ECO:0000313" key="2">
    <source>
        <dbReference type="EMBL" id="AXH68906.1"/>
    </source>
</evidence>
<accession>A0A345MEC5</accession>